<comment type="caution">
    <text evidence="1">The sequence shown here is derived from an EMBL/GenBank/DDBJ whole genome shotgun (WGS) entry which is preliminary data.</text>
</comment>
<dbReference type="InterPro" id="IPR018691">
    <property type="entry name" value="DUF2188"/>
</dbReference>
<reference evidence="1 2" key="1">
    <citation type="submission" date="2019-06" db="EMBL/GenBank/DDBJ databases">
        <title>Amycolatopsis alkalitolerans sp. nov., isolated from Gastrodia elata Blume.</title>
        <authorList>
            <person name="Narsing Rao M.P."/>
            <person name="Li W.J."/>
        </authorList>
    </citation>
    <scope>NUCLEOTIDE SEQUENCE [LARGE SCALE GENOMIC DNA]</scope>
    <source>
        <strain evidence="1 2">SYSUP0005</strain>
    </source>
</reference>
<dbReference type="EMBL" id="VDFW01000050">
    <property type="protein sequence ID" value="TNC19411.1"/>
    <property type="molecule type" value="Genomic_DNA"/>
</dbReference>
<accession>A0A5C4LR85</accession>
<dbReference type="Pfam" id="PF09954">
    <property type="entry name" value="DUF2188"/>
    <property type="match status" value="1"/>
</dbReference>
<dbReference type="AlphaFoldDB" id="A0A5C4LR85"/>
<dbReference type="RefSeq" id="WP_139100595.1">
    <property type="nucleotide sequence ID" value="NZ_VDFW01000050.1"/>
</dbReference>
<evidence type="ECO:0000313" key="2">
    <source>
        <dbReference type="Proteomes" id="UP000305546"/>
    </source>
</evidence>
<organism evidence="1 2">
    <name type="scientific">Amycolatopsis alkalitolerans</name>
    <dbReference type="NCBI Taxonomy" id="2547244"/>
    <lineage>
        <taxon>Bacteria</taxon>
        <taxon>Bacillati</taxon>
        <taxon>Actinomycetota</taxon>
        <taxon>Actinomycetes</taxon>
        <taxon>Pseudonocardiales</taxon>
        <taxon>Pseudonocardiaceae</taxon>
        <taxon>Amycolatopsis</taxon>
    </lineage>
</organism>
<dbReference type="Proteomes" id="UP000305546">
    <property type="component" value="Unassembled WGS sequence"/>
</dbReference>
<dbReference type="OrthoDB" id="8858565at2"/>
<evidence type="ECO:0000313" key="1">
    <source>
        <dbReference type="EMBL" id="TNC19411.1"/>
    </source>
</evidence>
<sequence length="66" mass="7497">MTEYAVSPLFGSWDVRRGDQVLSHHSAKREAIQAASAKARADCPSVVKILRRDSTIESIRRYHSER</sequence>
<protein>
    <submittedName>
        <fullName evidence="1">DUF2188 domain-containing protein</fullName>
    </submittedName>
</protein>
<gene>
    <name evidence="1" type="ORF">FG385_32235</name>
</gene>
<proteinExistence type="predicted"/>
<name>A0A5C4LR85_9PSEU</name>
<keyword evidence="2" id="KW-1185">Reference proteome</keyword>